<dbReference type="NCBIfam" id="TIGR01856">
    <property type="entry name" value="hisJ_fam"/>
    <property type="match status" value="1"/>
</dbReference>
<evidence type="ECO:0000256" key="4">
    <source>
        <dbReference type="ARBA" id="ARBA00022605"/>
    </source>
</evidence>
<dbReference type="GO" id="GO:0005737">
    <property type="term" value="C:cytoplasm"/>
    <property type="evidence" value="ECO:0007669"/>
    <property type="project" value="TreeGrafter"/>
</dbReference>
<evidence type="ECO:0000256" key="6">
    <source>
        <dbReference type="ARBA" id="ARBA00023102"/>
    </source>
</evidence>
<keyword evidence="5 8" id="KW-0378">Hydrolase</keyword>
<proteinExistence type="inferred from homology"/>
<comment type="similarity">
    <text evidence="2 8">Belongs to the PHP hydrolase family. HisK subfamily.</text>
</comment>
<dbReference type="SUPFAM" id="SSF89550">
    <property type="entry name" value="PHP domain-like"/>
    <property type="match status" value="1"/>
</dbReference>
<keyword evidence="11" id="KW-1185">Reference proteome</keyword>
<evidence type="ECO:0000256" key="2">
    <source>
        <dbReference type="ARBA" id="ARBA00009152"/>
    </source>
</evidence>
<evidence type="ECO:0000256" key="1">
    <source>
        <dbReference type="ARBA" id="ARBA00004970"/>
    </source>
</evidence>
<dbReference type="EMBL" id="KL197730">
    <property type="protein sequence ID" value="KDQ54084.1"/>
    <property type="molecule type" value="Genomic_DNA"/>
</dbReference>
<evidence type="ECO:0000256" key="7">
    <source>
        <dbReference type="ARBA" id="ARBA00049158"/>
    </source>
</evidence>
<dbReference type="Pfam" id="PF02811">
    <property type="entry name" value="PHP"/>
    <property type="match status" value="1"/>
</dbReference>
<organism evidence="10 11">
    <name type="scientific">Jaapia argillacea MUCL 33604</name>
    <dbReference type="NCBI Taxonomy" id="933084"/>
    <lineage>
        <taxon>Eukaryota</taxon>
        <taxon>Fungi</taxon>
        <taxon>Dikarya</taxon>
        <taxon>Basidiomycota</taxon>
        <taxon>Agaricomycotina</taxon>
        <taxon>Agaricomycetes</taxon>
        <taxon>Agaricomycetidae</taxon>
        <taxon>Jaapiales</taxon>
        <taxon>Jaapiaceae</taxon>
        <taxon>Jaapia</taxon>
    </lineage>
</organism>
<dbReference type="PANTHER" id="PTHR21039:SF0">
    <property type="entry name" value="HISTIDINOL-PHOSPHATASE"/>
    <property type="match status" value="1"/>
</dbReference>
<dbReference type="InParanoid" id="A0A067PH18"/>
<evidence type="ECO:0000313" key="10">
    <source>
        <dbReference type="EMBL" id="KDQ54084.1"/>
    </source>
</evidence>
<accession>A0A067PH18</accession>
<dbReference type="Proteomes" id="UP000027265">
    <property type="component" value="Unassembled WGS sequence"/>
</dbReference>
<dbReference type="GO" id="GO:0000105">
    <property type="term" value="P:L-histidine biosynthetic process"/>
    <property type="evidence" value="ECO:0007669"/>
    <property type="project" value="UniProtKB-UniRule"/>
</dbReference>
<dbReference type="EC" id="3.1.3.15" evidence="3 8"/>
<comment type="pathway">
    <text evidence="1 8">Amino-acid biosynthesis; L-histidine biosynthesis; L-histidine from 5-phospho-alpha-D-ribose 1-diphosphate: step 8/9.</text>
</comment>
<protein>
    <recommendedName>
        <fullName evidence="3 8">Histidinol-phosphatase</fullName>
        <shortName evidence="8">HolPase</shortName>
        <ecNumber evidence="3 8">3.1.3.15</ecNumber>
    </recommendedName>
</protein>
<dbReference type="AlphaFoldDB" id="A0A067PH18"/>
<dbReference type="STRING" id="933084.A0A067PH18"/>
<dbReference type="GO" id="GO:0004401">
    <property type="term" value="F:histidinol-phosphatase activity"/>
    <property type="evidence" value="ECO:0007669"/>
    <property type="project" value="UniProtKB-UniRule"/>
</dbReference>
<dbReference type="PANTHER" id="PTHR21039">
    <property type="entry name" value="HISTIDINOL PHOSPHATASE-RELATED"/>
    <property type="match status" value="1"/>
</dbReference>
<feature type="domain" description="PHP" evidence="9">
    <location>
        <begin position="5"/>
        <end position="227"/>
    </location>
</feature>
<dbReference type="InterPro" id="IPR016195">
    <property type="entry name" value="Pol/histidinol_Pase-like"/>
</dbReference>
<keyword evidence="4 8" id="KW-0028">Amino-acid biosynthesis</keyword>
<keyword evidence="6 8" id="KW-0368">Histidine biosynthesis</keyword>
<evidence type="ECO:0000259" key="9">
    <source>
        <dbReference type="Pfam" id="PF02811"/>
    </source>
</evidence>
<evidence type="ECO:0000256" key="8">
    <source>
        <dbReference type="RuleBase" id="RU366003"/>
    </source>
</evidence>
<evidence type="ECO:0000256" key="5">
    <source>
        <dbReference type="ARBA" id="ARBA00022801"/>
    </source>
</evidence>
<gene>
    <name evidence="10" type="ORF">JAAARDRAFT_38696</name>
</gene>
<evidence type="ECO:0000313" key="11">
    <source>
        <dbReference type="Proteomes" id="UP000027265"/>
    </source>
</evidence>
<name>A0A067PH18_9AGAM</name>
<dbReference type="InterPro" id="IPR010140">
    <property type="entry name" value="Histidinol_P_phosphatase_HisJ"/>
</dbReference>
<dbReference type="UniPathway" id="UPA00031">
    <property type="reaction ID" value="UER00013"/>
</dbReference>
<dbReference type="InterPro" id="IPR004013">
    <property type="entry name" value="PHP_dom"/>
</dbReference>
<dbReference type="OrthoDB" id="5957391at2759"/>
<dbReference type="HOGENOM" id="CLU_054611_0_0_1"/>
<reference evidence="11" key="1">
    <citation type="journal article" date="2014" name="Proc. Natl. Acad. Sci. U.S.A.">
        <title>Extensive sampling of basidiomycete genomes demonstrates inadequacy of the white-rot/brown-rot paradigm for wood decay fungi.</title>
        <authorList>
            <person name="Riley R."/>
            <person name="Salamov A.A."/>
            <person name="Brown D.W."/>
            <person name="Nagy L.G."/>
            <person name="Floudas D."/>
            <person name="Held B.W."/>
            <person name="Levasseur A."/>
            <person name="Lombard V."/>
            <person name="Morin E."/>
            <person name="Otillar R."/>
            <person name="Lindquist E.A."/>
            <person name="Sun H."/>
            <person name="LaButti K.M."/>
            <person name="Schmutz J."/>
            <person name="Jabbour D."/>
            <person name="Luo H."/>
            <person name="Baker S.E."/>
            <person name="Pisabarro A.G."/>
            <person name="Walton J.D."/>
            <person name="Blanchette R.A."/>
            <person name="Henrissat B."/>
            <person name="Martin F."/>
            <person name="Cullen D."/>
            <person name="Hibbett D.S."/>
            <person name="Grigoriev I.V."/>
        </authorList>
    </citation>
    <scope>NUCLEOTIDE SEQUENCE [LARGE SCALE GENOMIC DNA]</scope>
    <source>
        <strain evidence="11">MUCL 33604</strain>
    </source>
</reference>
<sequence length="326" mass="37302">MPYSHHSHSGQFCKHALGTLEDVVLEAIKQGFEVYGLTEHVPRYRDVDFYPEEKDLHVSTLVEQFDAFIAEAHRLKACYASQITLLVGLETEYITELDLKMLDDLLERYGEKVEFMVGSVHHVDSTPIDFDQATFQKCLESFPSKSHSNADNPEAQTHEQMNTLLCTYFDSQYTVLARFHPEVIGHIDLCRLYNPSLRFSDYPEVWEKLERNIITGVEYGALFELNAAALRKGWEGSYPGEDVIKLIQKHGGRFALSDDSHGPHAVGLNYDRMASYLRKVGIDEVWYLKRTDSGPVNAAARRMAAVKVDGNWWEHHFWKGRQSTVA</sequence>
<dbReference type="FunCoup" id="A0A067PH18">
    <property type="interactions" value="98"/>
</dbReference>
<dbReference type="Gene3D" id="3.20.20.140">
    <property type="entry name" value="Metal-dependent hydrolases"/>
    <property type="match status" value="1"/>
</dbReference>
<comment type="catalytic activity">
    <reaction evidence="7 8">
        <text>L-histidinol phosphate + H2O = L-histidinol + phosphate</text>
        <dbReference type="Rhea" id="RHEA:14465"/>
        <dbReference type="ChEBI" id="CHEBI:15377"/>
        <dbReference type="ChEBI" id="CHEBI:43474"/>
        <dbReference type="ChEBI" id="CHEBI:57699"/>
        <dbReference type="ChEBI" id="CHEBI:57980"/>
        <dbReference type="EC" id="3.1.3.15"/>
    </reaction>
</comment>
<dbReference type="CDD" id="cd12110">
    <property type="entry name" value="PHP_HisPPase_Hisj_like"/>
    <property type="match status" value="1"/>
</dbReference>
<evidence type="ECO:0000256" key="3">
    <source>
        <dbReference type="ARBA" id="ARBA00013085"/>
    </source>
</evidence>